<name>A0A0K9Q2G1_ZOSMR</name>
<evidence type="ECO:0000313" key="2">
    <source>
        <dbReference type="EMBL" id="KMZ74615.1"/>
    </source>
</evidence>
<proteinExistence type="predicted"/>
<comment type="caution">
    <text evidence="2">The sequence shown here is derived from an EMBL/GenBank/DDBJ whole genome shotgun (WGS) entry which is preliminary data.</text>
</comment>
<reference evidence="3" key="1">
    <citation type="journal article" date="2016" name="Nature">
        <title>The genome of the seagrass Zostera marina reveals angiosperm adaptation to the sea.</title>
        <authorList>
            <person name="Olsen J.L."/>
            <person name="Rouze P."/>
            <person name="Verhelst B."/>
            <person name="Lin Y.-C."/>
            <person name="Bayer T."/>
            <person name="Collen J."/>
            <person name="Dattolo E."/>
            <person name="De Paoli E."/>
            <person name="Dittami S."/>
            <person name="Maumus F."/>
            <person name="Michel G."/>
            <person name="Kersting A."/>
            <person name="Lauritano C."/>
            <person name="Lohaus R."/>
            <person name="Toepel M."/>
            <person name="Tonon T."/>
            <person name="Vanneste K."/>
            <person name="Amirebrahimi M."/>
            <person name="Brakel J."/>
            <person name="Bostroem C."/>
            <person name="Chovatia M."/>
            <person name="Grimwood J."/>
            <person name="Jenkins J.W."/>
            <person name="Jueterbock A."/>
            <person name="Mraz A."/>
            <person name="Stam W.T."/>
            <person name="Tice H."/>
            <person name="Bornberg-Bauer E."/>
            <person name="Green P.J."/>
            <person name="Pearson G.A."/>
            <person name="Procaccini G."/>
            <person name="Duarte C.M."/>
            <person name="Schmutz J."/>
            <person name="Reusch T.B.H."/>
            <person name="Van de Peer Y."/>
        </authorList>
    </citation>
    <scope>NUCLEOTIDE SEQUENCE [LARGE SCALE GENOMIC DNA]</scope>
    <source>
        <strain evidence="3">cv. Finnish</strain>
    </source>
</reference>
<keyword evidence="3" id="KW-1185">Reference proteome</keyword>
<evidence type="ECO:0000313" key="3">
    <source>
        <dbReference type="Proteomes" id="UP000036987"/>
    </source>
</evidence>
<evidence type="ECO:0000256" key="1">
    <source>
        <dbReference type="SAM" id="MobiDB-lite"/>
    </source>
</evidence>
<feature type="region of interest" description="Disordered" evidence="1">
    <location>
        <begin position="82"/>
        <end position="102"/>
    </location>
</feature>
<dbReference type="Proteomes" id="UP000036987">
    <property type="component" value="Unassembled WGS sequence"/>
</dbReference>
<sequence>MDLGEKVNEFINKWKDKPKYFLYSSEVSALLKKVVLDTKYENDLMESQERWSVCDQDGLKSSHKETTEDSTTQMITEVKVGVKKSSTEPVQNVEQSKTKKGKEIEVGEKNNPQNLNKIMLSNPRQKREKRLRLVKKIIHRTCTK</sequence>
<dbReference type="AlphaFoldDB" id="A0A0K9Q2G1"/>
<gene>
    <name evidence="2" type="ORF">ZOSMA_124G00010</name>
</gene>
<protein>
    <submittedName>
        <fullName evidence="2">Uncharacterized protein</fullName>
    </submittedName>
</protein>
<organism evidence="2 3">
    <name type="scientific">Zostera marina</name>
    <name type="common">Eelgrass</name>
    <dbReference type="NCBI Taxonomy" id="29655"/>
    <lineage>
        <taxon>Eukaryota</taxon>
        <taxon>Viridiplantae</taxon>
        <taxon>Streptophyta</taxon>
        <taxon>Embryophyta</taxon>
        <taxon>Tracheophyta</taxon>
        <taxon>Spermatophyta</taxon>
        <taxon>Magnoliopsida</taxon>
        <taxon>Liliopsida</taxon>
        <taxon>Zosteraceae</taxon>
        <taxon>Zostera</taxon>
    </lineage>
</organism>
<feature type="region of interest" description="Disordered" evidence="1">
    <location>
        <begin position="107"/>
        <end position="126"/>
    </location>
</feature>
<dbReference type="EMBL" id="LFYR01000265">
    <property type="protein sequence ID" value="KMZ74615.1"/>
    <property type="molecule type" value="Genomic_DNA"/>
</dbReference>
<accession>A0A0K9Q2G1</accession>